<dbReference type="SUPFAM" id="SSF52540">
    <property type="entry name" value="P-loop containing nucleoside triphosphate hydrolases"/>
    <property type="match status" value="1"/>
</dbReference>
<feature type="domain" description="NACHT N-terminal Helical" evidence="1">
    <location>
        <begin position="3"/>
        <end position="220"/>
    </location>
</feature>
<dbReference type="Pfam" id="PF22738">
    <property type="entry name" value="NNH7"/>
    <property type="match status" value="1"/>
</dbReference>
<dbReference type="EMBL" id="JACHIR010000003">
    <property type="protein sequence ID" value="MBB5897611.1"/>
    <property type="molecule type" value="Genomic_DNA"/>
</dbReference>
<keyword evidence="3" id="KW-1185">Reference proteome</keyword>
<sequence>MARGLSYRDAAVLLGGGPEAKVVAALDRTCGGALLVATALGSGFALSLFDAKGELFRLSNELIGGLGERIRGLNRYDRTRRLEAAHAVAVMAAFFECVQQVDMPAELRPTKTEQLALATGTVRARDLCRSLLETPPTMPAPHLSQEQIRTQLSGLYRHFVTMLWEFVVGLAGWGELTPTQHESITRAFEALPDRATARYEGMFRRLALEFPEFGFWANQLDHQATRAHVDIAFAGLAAALDRMRIGRDPDGARLNLARSYQAALRRPGLAFDDLRVPAIERCYVNPNFRVGQPRPDEITSTDWWEGQPLRTDLQDFLVGHLTSPAAAEAPLVVLGHPGAGKSLLTQMLAARLPASDFLTVRVPLRDVPADADLQTQVEMIVRADTGATTTWPELVATAGDAMPVVLLDGFDELLQATGQSQSDYLERIAAFQQREADLGRPVAVVVTSRLTVADRARPVFGVVTLLLDSFDDKQIDLWLTAWAECNAAALAARGVRPLPADIALRYEDLARQPLLLLLLALYDSAANELHSEARLNEAELYERLLTGFTRREVLKSNASLTDEQLDRAVAREMLQLSVVAFAMFNRNQQWVTEPELDDDLQELVADPTAAELLVGRFYFVYVAQATHDRKLLKTYEFLHATFGEFLVARLVVQELENLAATAAVPSPPGRPQSIDDRFLHAVLSFAPLTMRLTVVEFIGTMIDNRPDAAQITDLLLDLFHTALQPRHLPALDYRPAGMSVPARAATYSANLFVLASLAAGELTSARLFPDSPDHAIEWTRTAQLWRSQLPSEGWTTMVTAFSAFREWDGDRRVVRLVPGGDVAGRTIDPNWTYNRPPEKRRDTIGFMYDNDWVMRAEVDFAGGRLQEVGLHNLEPFTGELGTLLMTFHHVDGKGVVSAARALIELWLASGQREDRDTLADRYETCLQIAVNGFAPDDARTRRIFRDLVVHQLKYDRPRLSQRMFRRVYDLTRVERLPDSQDDRDVL</sequence>
<dbReference type="InterPro" id="IPR027417">
    <property type="entry name" value="P-loop_NTPase"/>
</dbReference>
<evidence type="ECO:0000313" key="3">
    <source>
        <dbReference type="Proteomes" id="UP000585638"/>
    </source>
</evidence>
<dbReference type="Gene3D" id="3.40.50.300">
    <property type="entry name" value="P-loop containing nucleotide triphosphate hydrolases"/>
    <property type="match status" value="1"/>
</dbReference>
<dbReference type="Proteomes" id="UP000585638">
    <property type="component" value="Unassembled WGS sequence"/>
</dbReference>
<gene>
    <name evidence="2" type="ORF">BJ998_008870</name>
</gene>
<name>A0A7W9KRX5_9PSEU</name>
<organism evidence="2 3">
    <name type="scientific">Kutzneria kofuensis</name>
    <dbReference type="NCBI Taxonomy" id="103725"/>
    <lineage>
        <taxon>Bacteria</taxon>
        <taxon>Bacillati</taxon>
        <taxon>Actinomycetota</taxon>
        <taxon>Actinomycetes</taxon>
        <taxon>Pseudonocardiales</taxon>
        <taxon>Pseudonocardiaceae</taxon>
        <taxon>Kutzneria</taxon>
    </lineage>
</organism>
<dbReference type="RefSeq" id="WP_184870069.1">
    <property type="nucleotide sequence ID" value="NZ_JACHIR010000003.1"/>
</dbReference>
<evidence type="ECO:0000259" key="1">
    <source>
        <dbReference type="Pfam" id="PF22738"/>
    </source>
</evidence>
<dbReference type="AlphaFoldDB" id="A0A7W9KRX5"/>
<proteinExistence type="predicted"/>
<protein>
    <recommendedName>
        <fullName evidence="1">NACHT N-terminal Helical domain-containing protein</fullName>
    </recommendedName>
</protein>
<accession>A0A7W9KRX5</accession>
<evidence type="ECO:0000313" key="2">
    <source>
        <dbReference type="EMBL" id="MBB5897611.1"/>
    </source>
</evidence>
<dbReference type="InterPro" id="IPR054567">
    <property type="entry name" value="NNH7"/>
</dbReference>
<reference evidence="2 3" key="1">
    <citation type="submission" date="2020-08" db="EMBL/GenBank/DDBJ databases">
        <title>Sequencing the genomes of 1000 actinobacteria strains.</title>
        <authorList>
            <person name="Klenk H.-P."/>
        </authorList>
    </citation>
    <scope>NUCLEOTIDE SEQUENCE [LARGE SCALE GENOMIC DNA]</scope>
    <source>
        <strain evidence="2 3">DSM 43851</strain>
    </source>
</reference>
<comment type="caution">
    <text evidence="2">The sequence shown here is derived from an EMBL/GenBank/DDBJ whole genome shotgun (WGS) entry which is preliminary data.</text>
</comment>